<feature type="domain" description="Type I restriction modification DNA specificity" evidence="4">
    <location>
        <begin position="211"/>
        <end position="364"/>
    </location>
</feature>
<name>A0A4U8WCB0_9FLAO</name>
<dbReference type="AlphaFoldDB" id="A0A4U8WCB0"/>
<evidence type="ECO:0000313" key="6">
    <source>
        <dbReference type="Proteomes" id="UP000290013"/>
    </source>
</evidence>
<dbReference type="Proteomes" id="UP000290013">
    <property type="component" value="Chromosome"/>
</dbReference>
<feature type="domain" description="Type I restriction modification DNA specificity" evidence="4">
    <location>
        <begin position="21"/>
        <end position="181"/>
    </location>
</feature>
<dbReference type="GO" id="GO:0003677">
    <property type="term" value="F:DNA binding"/>
    <property type="evidence" value="ECO:0007669"/>
    <property type="project" value="UniProtKB-KW"/>
</dbReference>
<keyword evidence="2" id="KW-0680">Restriction system</keyword>
<gene>
    <name evidence="5" type="ORF">NCTC12078_00481</name>
</gene>
<dbReference type="SUPFAM" id="SSF116734">
    <property type="entry name" value="DNA methylase specificity domain"/>
    <property type="match status" value="2"/>
</dbReference>
<keyword evidence="3" id="KW-0238">DNA-binding</keyword>
<protein>
    <submittedName>
        <fullName evidence="5">Type I restriction enzyme specificity protein MPN_089</fullName>
    </submittedName>
</protein>
<dbReference type="GO" id="GO:0009307">
    <property type="term" value="P:DNA restriction-modification system"/>
    <property type="evidence" value="ECO:0007669"/>
    <property type="project" value="UniProtKB-KW"/>
</dbReference>
<dbReference type="Pfam" id="PF01420">
    <property type="entry name" value="Methylase_S"/>
    <property type="match status" value="2"/>
</dbReference>
<reference evidence="5 6" key="1">
    <citation type="submission" date="2019-02" db="EMBL/GenBank/DDBJ databases">
        <authorList>
            <consortium name="Pathogen Informatics"/>
        </authorList>
    </citation>
    <scope>NUCLEOTIDE SEQUENCE [LARGE SCALE GENOMIC DNA]</scope>
    <source>
        <strain evidence="5 6">3012STDY6944375</strain>
    </source>
</reference>
<dbReference type="PANTHER" id="PTHR30408">
    <property type="entry name" value="TYPE-1 RESTRICTION ENZYME ECOKI SPECIFICITY PROTEIN"/>
    <property type="match status" value="1"/>
</dbReference>
<evidence type="ECO:0000313" key="5">
    <source>
        <dbReference type="EMBL" id="VFB02505.1"/>
    </source>
</evidence>
<evidence type="ECO:0000256" key="3">
    <source>
        <dbReference type="ARBA" id="ARBA00023125"/>
    </source>
</evidence>
<sequence>MEQTNKLVPELRFPEFVNDGEWEIKEVGDIFEITRGYVLSMNMVQNNQNTENPYPVYSSQTKNHGLAGYYSSYLYENAITWTTDGANAGDVNYREGKFYCTNVCGVLISKEGFANNCISEIINSVSKSYVSYVGNPKLMNGVMSKIKIPVPKINEQQKIADCLSSLDELITAHTDKLEALKNHKKGLLQNLFPQEGQKVPHYRFPEFLNDEEWEEKKLGNVCINIASGKDKNVINGIYNLFGSTGIIGKTNNPSYEGDYILVARVGANAGFLNRVNSKFGVSDNTLVILLDINQSIDFIYYHLENFGLNKLIFGSGQPLITGGQLKSIELRFPKNTKEQQKIAECLMEMDNLITAQTEKIEQLKTHKKGLMQGLFPNVKN</sequence>
<dbReference type="InterPro" id="IPR044946">
    <property type="entry name" value="Restrct_endonuc_typeI_TRD_sf"/>
</dbReference>
<dbReference type="Gene3D" id="1.10.287.1120">
    <property type="entry name" value="Bipartite methylase S protein"/>
    <property type="match status" value="1"/>
</dbReference>
<dbReference type="REBASE" id="301769">
    <property type="entry name" value="S.Cgl44375I"/>
</dbReference>
<dbReference type="InterPro" id="IPR052021">
    <property type="entry name" value="Type-I_RS_S_subunit"/>
</dbReference>
<dbReference type="KEGG" id="ctai:NCTC12078_00481"/>
<accession>A0A4U8WCB0</accession>
<dbReference type="EMBL" id="LR215974">
    <property type="protein sequence ID" value="VFB02505.1"/>
    <property type="molecule type" value="Genomic_DNA"/>
</dbReference>
<dbReference type="PANTHER" id="PTHR30408:SF13">
    <property type="entry name" value="TYPE I RESTRICTION ENZYME HINDI SPECIFICITY SUBUNIT"/>
    <property type="match status" value="1"/>
</dbReference>
<comment type="similarity">
    <text evidence="1">Belongs to the type-I restriction system S methylase family.</text>
</comment>
<dbReference type="InterPro" id="IPR000055">
    <property type="entry name" value="Restrct_endonuc_typeI_TRD"/>
</dbReference>
<evidence type="ECO:0000259" key="4">
    <source>
        <dbReference type="Pfam" id="PF01420"/>
    </source>
</evidence>
<dbReference type="Gene3D" id="3.90.220.20">
    <property type="entry name" value="DNA methylase specificity domains"/>
    <property type="match status" value="2"/>
</dbReference>
<evidence type="ECO:0000256" key="2">
    <source>
        <dbReference type="ARBA" id="ARBA00022747"/>
    </source>
</evidence>
<dbReference type="CDD" id="cd17266">
    <property type="entry name" value="RMtype1_S_Sau1132ORF3780P-TRD2-CR2_like"/>
    <property type="match status" value="1"/>
</dbReference>
<organism evidence="5 6">
    <name type="scientific">Chryseobacterium taihuense</name>
    <dbReference type="NCBI Taxonomy" id="1141221"/>
    <lineage>
        <taxon>Bacteria</taxon>
        <taxon>Pseudomonadati</taxon>
        <taxon>Bacteroidota</taxon>
        <taxon>Flavobacteriia</taxon>
        <taxon>Flavobacteriales</taxon>
        <taxon>Weeksellaceae</taxon>
        <taxon>Chryseobacterium group</taxon>
        <taxon>Chryseobacterium</taxon>
    </lineage>
</organism>
<evidence type="ECO:0000256" key="1">
    <source>
        <dbReference type="ARBA" id="ARBA00010923"/>
    </source>
</evidence>
<proteinExistence type="inferred from homology"/>
<dbReference type="CDD" id="cd17255">
    <property type="entry name" value="RMtype1_S_Fco49512ORF2615P-TRD2-CR2_like"/>
    <property type="match status" value="1"/>
</dbReference>